<dbReference type="GO" id="GO:0000253">
    <property type="term" value="F:3-beta-hydroxysteroid 3-dehydrogenase (NADP+) activity"/>
    <property type="evidence" value="ECO:0007669"/>
    <property type="project" value="TreeGrafter"/>
</dbReference>
<dbReference type="GO" id="GO:0005789">
    <property type="term" value="C:endoplasmic reticulum membrane"/>
    <property type="evidence" value="ECO:0007669"/>
    <property type="project" value="TreeGrafter"/>
</dbReference>
<evidence type="ECO:0000313" key="7">
    <source>
        <dbReference type="EMBL" id="KAF2426559.1"/>
    </source>
</evidence>
<organism evidence="7 8">
    <name type="scientific">Tothia fuscella</name>
    <dbReference type="NCBI Taxonomy" id="1048955"/>
    <lineage>
        <taxon>Eukaryota</taxon>
        <taxon>Fungi</taxon>
        <taxon>Dikarya</taxon>
        <taxon>Ascomycota</taxon>
        <taxon>Pezizomycotina</taxon>
        <taxon>Dothideomycetes</taxon>
        <taxon>Pleosporomycetidae</taxon>
        <taxon>Venturiales</taxon>
        <taxon>Cylindrosympodiaceae</taxon>
        <taxon>Tothia</taxon>
    </lineage>
</organism>
<dbReference type="OrthoDB" id="9989144at2759"/>
<evidence type="ECO:0000256" key="5">
    <source>
        <dbReference type="ARBA" id="ARBA00023098"/>
    </source>
</evidence>
<keyword evidence="4" id="KW-0560">Oxidoreductase</keyword>
<sequence length="411" mass="45402">MSTTSSDANTTYILVTGANSGLGFSICCRLIDEFLPTRPDSHSLTLIPTTRSSAKADDTVTRLNAHLDKYCQAAESAVFGAGVTSHSRINIQPELVDLCDLVSVRRVAKSLRQKYDRLDVVILNAGIGGWIGVDWMGAVKQFLKEGMGIVHRPAFKIGSLGKVVKSRPLTDGRDAPQLGEIFCANVFGHYLLVHYLMGVLSRKSWDGGSEVGGRVVWVSTLEAYAKTFSLDDFQGIGNSLGYESSKRLTDLMVLTSRSEGTEKYTQNTTPTKPPTFYLSHPGICATEIMPIPRIMVFFQVCLLYLARFFGSPWHTTTSYAGATSMVWLALAEEKVLKERDARNAKWGSAVNWIGSERVKLTNVDGYAGEDGSLLRDENGRGEFEKTGVEVWEEMEGLREEWEKVLGEEGWE</sequence>
<evidence type="ECO:0000256" key="1">
    <source>
        <dbReference type="ARBA" id="ARBA00022516"/>
    </source>
</evidence>
<keyword evidence="5" id="KW-0443">Lipid metabolism</keyword>
<dbReference type="InterPro" id="IPR036291">
    <property type="entry name" value="NAD(P)-bd_dom_sf"/>
</dbReference>
<evidence type="ECO:0000256" key="3">
    <source>
        <dbReference type="ARBA" id="ARBA00022955"/>
    </source>
</evidence>
<comment type="similarity">
    <text evidence="6">Belongs to the short-chain dehydrogenases/reductases (SDR) family. ERG27 subfamily.</text>
</comment>
<dbReference type="Gene3D" id="3.40.50.720">
    <property type="entry name" value="NAD(P)-binding Rossmann-like Domain"/>
    <property type="match status" value="1"/>
</dbReference>
<evidence type="ECO:0000256" key="4">
    <source>
        <dbReference type="ARBA" id="ARBA00023002"/>
    </source>
</evidence>
<dbReference type="GO" id="GO:0005741">
    <property type="term" value="C:mitochondrial outer membrane"/>
    <property type="evidence" value="ECO:0007669"/>
    <property type="project" value="TreeGrafter"/>
</dbReference>
<keyword evidence="3" id="KW-0752">Steroid biosynthesis</keyword>
<gene>
    <name evidence="7" type="ORF">EJ08DRAFT_671800</name>
</gene>
<comment type="caution">
    <text evidence="7">The sequence shown here is derived from an EMBL/GenBank/DDBJ whole genome shotgun (WGS) entry which is preliminary data.</text>
</comment>
<dbReference type="PANTHER" id="PTHR43647:SF1">
    <property type="entry name" value="3-KETO-STEROID REDUCTASE ERG27"/>
    <property type="match status" value="1"/>
</dbReference>
<dbReference type="AlphaFoldDB" id="A0A9P4NLK1"/>
<dbReference type="GO" id="GO:0006696">
    <property type="term" value="P:ergosterol biosynthetic process"/>
    <property type="evidence" value="ECO:0007669"/>
    <property type="project" value="TreeGrafter"/>
</dbReference>
<protein>
    <recommendedName>
        <fullName evidence="9">3-keto-steroid reductase</fullName>
    </recommendedName>
</protein>
<dbReference type="InterPro" id="IPR051593">
    <property type="entry name" value="Ergosterol_Biosynth_ERG27"/>
</dbReference>
<dbReference type="EMBL" id="MU007063">
    <property type="protein sequence ID" value="KAF2426559.1"/>
    <property type="molecule type" value="Genomic_DNA"/>
</dbReference>
<evidence type="ECO:0008006" key="9">
    <source>
        <dbReference type="Google" id="ProtNLM"/>
    </source>
</evidence>
<dbReference type="SUPFAM" id="SSF51735">
    <property type="entry name" value="NAD(P)-binding Rossmann-fold domains"/>
    <property type="match status" value="1"/>
</dbReference>
<dbReference type="PANTHER" id="PTHR43647">
    <property type="entry name" value="DEHYDROGENASE"/>
    <property type="match status" value="1"/>
</dbReference>
<name>A0A9P4NLK1_9PEZI</name>
<evidence type="ECO:0000313" key="8">
    <source>
        <dbReference type="Proteomes" id="UP000800235"/>
    </source>
</evidence>
<keyword evidence="8" id="KW-1185">Reference proteome</keyword>
<keyword evidence="1" id="KW-0444">Lipid biosynthesis</keyword>
<evidence type="ECO:0000256" key="2">
    <source>
        <dbReference type="ARBA" id="ARBA00022857"/>
    </source>
</evidence>
<dbReference type="GO" id="GO:0005811">
    <property type="term" value="C:lipid droplet"/>
    <property type="evidence" value="ECO:0007669"/>
    <property type="project" value="TreeGrafter"/>
</dbReference>
<evidence type="ECO:0000256" key="6">
    <source>
        <dbReference type="ARBA" id="ARBA00023593"/>
    </source>
</evidence>
<keyword evidence="2" id="KW-0521">NADP</keyword>
<accession>A0A9P4NLK1</accession>
<reference evidence="7" key="1">
    <citation type="journal article" date="2020" name="Stud. Mycol.">
        <title>101 Dothideomycetes genomes: a test case for predicting lifestyles and emergence of pathogens.</title>
        <authorList>
            <person name="Haridas S."/>
            <person name="Albert R."/>
            <person name="Binder M."/>
            <person name="Bloem J."/>
            <person name="Labutti K."/>
            <person name="Salamov A."/>
            <person name="Andreopoulos B."/>
            <person name="Baker S."/>
            <person name="Barry K."/>
            <person name="Bills G."/>
            <person name="Bluhm B."/>
            <person name="Cannon C."/>
            <person name="Castanera R."/>
            <person name="Culley D."/>
            <person name="Daum C."/>
            <person name="Ezra D."/>
            <person name="Gonzalez J."/>
            <person name="Henrissat B."/>
            <person name="Kuo A."/>
            <person name="Liang C."/>
            <person name="Lipzen A."/>
            <person name="Lutzoni F."/>
            <person name="Magnuson J."/>
            <person name="Mondo S."/>
            <person name="Nolan M."/>
            <person name="Ohm R."/>
            <person name="Pangilinan J."/>
            <person name="Park H.-J."/>
            <person name="Ramirez L."/>
            <person name="Alfaro M."/>
            <person name="Sun H."/>
            <person name="Tritt A."/>
            <person name="Yoshinaga Y."/>
            <person name="Zwiers L.-H."/>
            <person name="Turgeon B."/>
            <person name="Goodwin S."/>
            <person name="Spatafora J."/>
            <person name="Crous P."/>
            <person name="Grigoriev I."/>
        </authorList>
    </citation>
    <scope>NUCLEOTIDE SEQUENCE</scope>
    <source>
        <strain evidence="7">CBS 130266</strain>
    </source>
</reference>
<proteinExistence type="inferred from homology"/>
<dbReference type="Proteomes" id="UP000800235">
    <property type="component" value="Unassembled WGS sequence"/>
</dbReference>